<evidence type="ECO:0008006" key="4">
    <source>
        <dbReference type="Google" id="ProtNLM"/>
    </source>
</evidence>
<evidence type="ECO:0000313" key="3">
    <source>
        <dbReference type="Proteomes" id="UP001626550"/>
    </source>
</evidence>
<feature type="region of interest" description="Disordered" evidence="1">
    <location>
        <begin position="129"/>
        <end position="182"/>
    </location>
</feature>
<sequence>MNPTAAESDWSLKPLRLSSGSSNSDSSKRSRRGRKPKCLPEEALLARKLKKQNLERRRRAQISLKMDQIHALSLKLIGSSSNTGGEKPEKTDILNICHVVLRGLVNVVNGNQELVTRVREEWAKFSVAQPDASNNTSSSSSRTSSSLSWSSSSRRESSEWSSSGVSSSGCNSNSSVIWKPYQ</sequence>
<protein>
    <recommendedName>
        <fullName evidence="4">BHLH domain-containing protein</fullName>
    </recommendedName>
</protein>
<dbReference type="Proteomes" id="UP001626550">
    <property type="component" value="Unassembled WGS sequence"/>
</dbReference>
<evidence type="ECO:0000256" key="1">
    <source>
        <dbReference type="SAM" id="MobiDB-lite"/>
    </source>
</evidence>
<keyword evidence="3" id="KW-1185">Reference proteome</keyword>
<proteinExistence type="predicted"/>
<feature type="compositionally biased region" description="Low complexity" evidence="1">
    <location>
        <begin position="15"/>
        <end position="25"/>
    </location>
</feature>
<feature type="compositionally biased region" description="Low complexity" evidence="1">
    <location>
        <begin position="133"/>
        <end position="152"/>
    </location>
</feature>
<name>A0ABD2QHR7_9PLAT</name>
<dbReference type="EMBL" id="JBJKFK010000181">
    <property type="protein sequence ID" value="KAL3318995.1"/>
    <property type="molecule type" value="Genomic_DNA"/>
</dbReference>
<organism evidence="2 3">
    <name type="scientific">Cichlidogyrus casuarinus</name>
    <dbReference type="NCBI Taxonomy" id="1844966"/>
    <lineage>
        <taxon>Eukaryota</taxon>
        <taxon>Metazoa</taxon>
        <taxon>Spiralia</taxon>
        <taxon>Lophotrochozoa</taxon>
        <taxon>Platyhelminthes</taxon>
        <taxon>Monogenea</taxon>
        <taxon>Monopisthocotylea</taxon>
        <taxon>Dactylogyridea</taxon>
        <taxon>Ancyrocephalidae</taxon>
        <taxon>Cichlidogyrus</taxon>
    </lineage>
</organism>
<dbReference type="Gene3D" id="4.10.280.10">
    <property type="entry name" value="Helix-loop-helix DNA-binding domain"/>
    <property type="match status" value="1"/>
</dbReference>
<reference evidence="2 3" key="1">
    <citation type="submission" date="2024-11" db="EMBL/GenBank/DDBJ databases">
        <title>Adaptive evolution of stress response genes in parasites aligns with host niche diversity.</title>
        <authorList>
            <person name="Hahn C."/>
            <person name="Resl P."/>
        </authorList>
    </citation>
    <scope>NUCLEOTIDE SEQUENCE [LARGE SCALE GENOMIC DNA]</scope>
    <source>
        <strain evidence="2">EGGRZ-B1_66</strain>
        <tissue evidence="2">Body</tissue>
    </source>
</reference>
<dbReference type="InterPro" id="IPR036638">
    <property type="entry name" value="HLH_DNA-bd_sf"/>
</dbReference>
<comment type="caution">
    <text evidence="2">The sequence shown here is derived from an EMBL/GenBank/DDBJ whole genome shotgun (WGS) entry which is preliminary data.</text>
</comment>
<gene>
    <name evidence="2" type="ORF">Ciccas_002342</name>
</gene>
<feature type="compositionally biased region" description="Low complexity" evidence="1">
    <location>
        <begin position="159"/>
        <end position="176"/>
    </location>
</feature>
<accession>A0ABD2QHR7</accession>
<dbReference type="AlphaFoldDB" id="A0ABD2QHR7"/>
<feature type="region of interest" description="Disordered" evidence="1">
    <location>
        <begin position="1"/>
        <end position="42"/>
    </location>
</feature>
<evidence type="ECO:0000313" key="2">
    <source>
        <dbReference type="EMBL" id="KAL3318995.1"/>
    </source>
</evidence>